<proteinExistence type="predicted"/>
<protein>
    <submittedName>
        <fullName evidence="2">Uncharacterized protein</fullName>
    </submittedName>
</protein>
<reference evidence="2 3" key="1">
    <citation type="submission" date="2024-06" db="EMBL/GenBank/DDBJ databases">
        <title>A chromosome level genome sequence of Diviner's sage (Salvia divinorum).</title>
        <authorList>
            <person name="Ford S.A."/>
            <person name="Ro D.-K."/>
            <person name="Ness R.W."/>
            <person name="Phillips M.A."/>
        </authorList>
    </citation>
    <scope>NUCLEOTIDE SEQUENCE [LARGE SCALE GENOMIC DNA]</scope>
    <source>
        <strain evidence="2">SAF-2024a</strain>
        <tissue evidence="2">Leaf</tissue>
    </source>
</reference>
<feature type="region of interest" description="Disordered" evidence="1">
    <location>
        <begin position="1"/>
        <end position="25"/>
    </location>
</feature>
<keyword evidence="3" id="KW-1185">Reference proteome</keyword>
<feature type="region of interest" description="Disordered" evidence="1">
    <location>
        <begin position="219"/>
        <end position="241"/>
    </location>
</feature>
<gene>
    <name evidence="2" type="ORF">AAHA92_26717</name>
</gene>
<feature type="region of interest" description="Disordered" evidence="1">
    <location>
        <begin position="41"/>
        <end position="124"/>
    </location>
</feature>
<evidence type="ECO:0000313" key="3">
    <source>
        <dbReference type="Proteomes" id="UP001567538"/>
    </source>
</evidence>
<dbReference type="Proteomes" id="UP001567538">
    <property type="component" value="Unassembled WGS sequence"/>
</dbReference>
<dbReference type="PANTHER" id="PTHR33785:SF5">
    <property type="entry name" value="SERINE_ARGININE REPETITIVE MATRIX PROTEIN"/>
    <property type="match status" value="1"/>
</dbReference>
<organism evidence="2 3">
    <name type="scientific">Salvia divinorum</name>
    <name type="common">Maria pastora</name>
    <name type="synonym">Diviner's sage</name>
    <dbReference type="NCBI Taxonomy" id="28513"/>
    <lineage>
        <taxon>Eukaryota</taxon>
        <taxon>Viridiplantae</taxon>
        <taxon>Streptophyta</taxon>
        <taxon>Embryophyta</taxon>
        <taxon>Tracheophyta</taxon>
        <taxon>Spermatophyta</taxon>
        <taxon>Magnoliopsida</taxon>
        <taxon>eudicotyledons</taxon>
        <taxon>Gunneridae</taxon>
        <taxon>Pentapetalae</taxon>
        <taxon>asterids</taxon>
        <taxon>lamiids</taxon>
        <taxon>Lamiales</taxon>
        <taxon>Lamiaceae</taxon>
        <taxon>Nepetoideae</taxon>
        <taxon>Mentheae</taxon>
        <taxon>Salviinae</taxon>
        <taxon>Salvia</taxon>
        <taxon>Salvia subgen. Calosphace</taxon>
    </lineage>
</organism>
<name>A0ABD1G1X4_SALDI</name>
<accession>A0ABD1G1X4</accession>
<dbReference type="AlphaFoldDB" id="A0ABD1G1X4"/>
<evidence type="ECO:0000256" key="1">
    <source>
        <dbReference type="SAM" id="MobiDB-lite"/>
    </source>
</evidence>
<sequence length="262" mass="29245">MDHSPNPLPLQDDGGEKPAAPENLLDHRWFFNNPLDKKVDMSENRHVDTPRPAGKSYDETYESIMKQLSRPPTTLMKAPPSLERKNSNPIAKGSEKSGKAAPSMSHLARGPSMPASLPPEEEEEIEFSMGKLIRQASLKSTRPMTNHVAKGVPSIMSSNTPSPRKVEFANRKLERLRPRRTMNQLKSQKSLSDLQSLELQGFKDLGFDVGATKLQSAITMIPESHEEEDHGRNAPKWGGKEDDMKAQIKFWARAVASNVNQD</sequence>
<dbReference type="PANTHER" id="PTHR33785">
    <property type="entry name" value="OS06G0550800 PROTEIN"/>
    <property type="match status" value="1"/>
</dbReference>
<feature type="compositionally biased region" description="Basic and acidic residues" evidence="1">
    <location>
        <begin position="223"/>
        <end position="241"/>
    </location>
</feature>
<feature type="region of interest" description="Disordered" evidence="1">
    <location>
        <begin position="137"/>
        <end position="165"/>
    </location>
</feature>
<dbReference type="EMBL" id="JBEAFC010000010">
    <property type="protein sequence ID" value="KAL1537917.1"/>
    <property type="molecule type" value="Genomic_DNA"/>
</dbReference>
<comment type="caution">
    <text evidence="2">The sequence shown here is derived from an EMBL/GenBank/DDBJ whole genome shotgun (WGS) entry which is preliminary data.</text>
</comment>
<evidence type="ECO:0000313" key="2">
    <source>
        <dbReference type="EMBL" id="KAL1537917.1"/>
    </source>
</evidence>